<dbReference type="InterPro" id="IPR048631">
    <property type="entry name" value="SecD_1st"/>
</dbReference>
<comment type="similarity">
    <text evidence="9">Belongs to the SecD/SecF family. SecD subfamily.</text>
</comment>
<evidence type="ECO:0000256" key="2">
    <source>
        <dbReference type="ARBA" id="ARBA00022448"/>
    </source>
</evidence>
<evidence type="ECO:0000256" key="1">
    <source>
        <dbReference type="ARBA" id="ARBA00004651"/>
    </source>
</evidence>
<dbReference type="SUPFAM" id="SSF82866">
    <property type="entry name" value="Multidrug efflux transporter AcrB transmembrane domain"/>
    <property type="match status" value="1"/>
</dbReference>
<evidence type="ECO:0000256" key="9">
    <source>
        <dbReference type="HAMAP-Rule" id="MF_01463"/>
    </source>
</evidence>
<dbReference type="PANTHER" id="PTHR30081">
    <property type="entry name" value="PROTEIN-EXPORT MEMBRANE PROTEIN SEC"/>
    <property type="match status" value="1"/>
</dbReference>
<keyword evidence="2 9" id="KW-0813">Transport</keyword>
<dbReference type="Gene3D" id="3.30.1360.200">
    <property type="match status" value="1"/>
</dbReference>
<dbReference type="GO" id="GO:0043952">
    <property type="term" value="P:protein transport by the Sec complex"/>
    <property type="evidence" value="ECO:0007669"/>
    <property type="project" value="UniProtKB-UniRule"/>
</dbReference>
<dbReference type="Pfam" id="PF21760">
    <property type="entry name" value="SecD_1st"/>
    <property type="match status" value="1"/>
</dbReference>
<reference evidence="14" key="2">
    <citation type="submission" date="2021-04" db="EMBL/GenBank/DDBJ databases">
        <authorList>
            <person name="Gilroy R."/>
        </authorList>
    </citation>
    <scope>NUCLEOTIDE SEQUENCE</scope>
    <source>
        <strain evidence="14">CHK130-7132</strain>
    </source>
</reference>
<comment type="function">
    <text evidence="9">Part of the Sec protein translocase complex. Interacts with the SecYEG preprotein conducting channel. SecDF uses the proton motive force (PMF) to complete protein translocation after the ATP-dependent function of SecA.</text>
</comment>
<dbReference type="InterPro" id="IPR055344">
    <property type="entry name" value="SecD_SecF_C_bact"/>
</dbReference>
<reference evidence="14" key="1">
    <citation type="journal article" date="2021" name="PeerJ">
        <title>Extensive microbial diversity within the chicken gut microbiome revealed by metagenomics and culture.</title>
        <authorList>
            <person name="Gilroy R."/>
            <person name="Ravi A."/>
            <person name="Getino M."/>
            <person name="Pursley I."/>
            <person name="Horton D.L."/>
            <person name="Alikhan N.F."/>
            <person name="Baker D."/>
            <person name="Gharbi K."/>
            <person name="Hall N."/>
            <person name="Watson M."/>
            <person name="Adriaenssens E.M."/>
            <person name="Foster-Nyarko E."/>
            <person name="Jarju S."/>
            <person name="Secka A."/>
            <person name="Antonio M."/>
            <person name="Oren A."/>
            <person name="Chaudhuri R.R."/>
            <person name="La Ragione R."/>
            <person name="Hildebrand F."/>
            <person name="Pallen M.J."/>
        </authorList>
    </citation>
    <scope>NUCLEOTIDE SEQUENCE</scope>
    <source>
        <strain evidence="14">CHK130-7132</strain>
    </source>
</reference>
<gene>
    <name evidence="9 14" type="primary">secD</name>
    <name evidence="14" type="ORF">H9932_05350</name>
</gene>
<feature type="compositionally biased region" description="Basic and acidic residues" evidence="10">
    <location>
        <begin position="604"/>
        <end position="614"/>
    </location>
</feature>
<feature type="compositionally biased region" description="Gly residues" evidence="10">
    <location>
        <begin position="136"/>
        <end position="147"/>
    </location>
</feature>
<feature type="domain" description="Protein export membrane protein SecD/SecF C-terminal" evidence="11">
    <location>
        <begin position="357"/>
        <end position="534"/>
    </location>
</feature>
<dbReference type="Pfam" id="PF22599">
    <property type="entry name" value="SecDF_P1_head"/>
    <property type="match status" value="1"/>
</dbReference>
<evidence type="ECO:0000256" key="7">
    <source>
        <dbReference type="ARBA" id="ARBA00023010"/>
    </source>
</evidence>
<feature type="compositionally biased region" description="Low complexity" evidence="10">
    <location>
        <begin position="170"/>
        <end position="189"/>
    </location>
</feature>
<dbReference type="InterPro" id="IPR054384">
    <property type="entry name" value="SecDF_P1_head"/>
</dbReference>
<dbReference type="GO" id="GO:0065002">
    <property type="term" value="P:intracellular protein transmembrane transport"/>
    <property type="evidence" value="ECO:0007669"/>
    <property type="project" value="UniProtKB-UniRule"/>
</dbReference>
<feature type="region of interest" description="Disordered" evidence="10">
    <location>
        <begin position="565"/>
        <end position="659"/>
    </location>
</feature>
<comment type="caution">
    <text evidence="14">The sequence shown here is derived from an EMBL/GenBank/DDBJ whole genome shotgun (WGS) entry which is preliminary data.</text>
</comment>
<evidence type="ECO:0000313" key="14">
    <source>
        <dbReference type="EMBL" id="HJC69092.1"/>
    </source>
</evidence>
<evidence type="ECO:0000256" key="8">
    <source>
        <dbReference type="ARBA" id="ARBA00023136"/>
    </source>
</evidence>
<dbReference type="HAMAP" id="MF_01463_B">
    <property type="entry name" value="SecD_B"/>
    <property type="match status" value="1"/>
</dbReference>
<evidence type="ECO:0000256" key="6">
    <source>
        <dbReference type="ARBA" id="ARBA00022989"/>
    </source>
</evidence>
<dbReference type="Gene3D" id="3.30.70.3220">
    <property type="match status" value="1"/>
</dbReference>
<keyword evidence="3 9" id="KW-1003">Cell membrane</keyword>
<dbReference type="GO" id="GO:0015450">
    <property type="term" value="F:protein-transporting ATPase activity"/>
    <property type="evidence" value="ECO:0007669"/>
    <property type="project" value="InterPro"/>
</dbReference>
<dbReference type="InterPro" id="IPR022813">
    <property type="entry name" value="SecD/SecF_arch_bac"/>
</dbReference>
<dbReference type="Gene3D" id="1.20.1640.10">
    <property type="entry name" value="Multidrug efflux transporter AcrB transmembrane domain"/>
    <property type="match status" value="1"/>
</dbReference>
<feature type="domain" description="Protein translocase subunit SecDF P1" evidence="12">
    <location>
        <begin position="64"/>
        <end position="120"/>
    </location>
</feature>
<feature type="transmembrane region" description="Helical" evidence="9">
    <location>
        <begin position="483"/>
        <end position="501"/>
    </location>
</feature>
<keyword evidence="8 9" id="KW-0472">Membrane</keyword>
<keyword evidence="7 9" id="KW-0811">Translocation</keyword>
<dbReference type="Pfam" id="PF02355">
    <property type="entry name" value="SecD_SecF_C"/>
    <property type="match status" value="1"/>
</dbReference>
<dbReference type="EMBL" id="DWWC01000101">
    <property type="protein sequence ID" value="HJC69092.1"/>
    <property type="molecule type" value="Genomic_DNA"/>
</dbReference>
<evidence type="ECO:0000259" key="11">
    <source>
        <dbReference type="Pfam" id="PF02355"/>
    </source>
</evidence>
<proteinExistence type="inferred from homology"/>
<evidence type="ECO:0000256" key="10">
    <source>
        <dbReference type="SAM" id="MobiDB-lite"/>
    </source>
</evidence>
<feature type="transmembrane region" description="Helical" evidence="9">
    <location>
        <begin position="507"/>
        <end position="526"/>
    </location>
</feature>
<keyword evidence="5 9" id="KW-0653">Protein transport</keyword>
<feature type="transmembrane region" description="Helical" evidence="9">
    <location>
        <begin position="375"/>
        <end position="394"/>
    </location>
</feature>
<dbReference type="InterPro" id="IPR005791">
    <property type="entry name" value="SecD"/>
</dbReference>
<dbReference type="GO" id="GO:0005886">
    <property type="term" value="C:plasma membrane"/>
    <property type="evidence" value="ECO:0007669"/>
    <property type="project" value="UniProtKB-SubCell"/>
</dbReference>
<feature type="transmembrane region" description="Helical" evidence="9">
    <location>
        <begin position="399"/>
        <end position="422"/>
    </location>
</feature>
<dbReference type="NCBIfam" id="TIGR00916">
    <property type="entry name" value="2A0604s01"/>
    <property type="match status" value="1"/>
</dbReference>
<evidence type="ECO:0000256" key="5">
    <source>
        <dbReference type="ARBA" id="ARBA00022927"/>
    </source>
</evidence>
<protein>
    <recommendedName>
        <fullName evidence="9">Protein translocase subunit SecD</fullName>
    </recommendedName>
</protein>
<comment type="subcellular location">
    <subcellularLocation>
        <location evidence="1 9">Cell membrane</location>
        <topology evidence="1 9">Multi-pass membrane protein</topology>
    </subcellularLocation>
</comment>
<dbReference type="AlphaFoldDB" id="A0A9D2Q0D0"/>
<dbReference type="NCBIfam" id="TIGR01129">
    <property type="entry name" value="secD"/>
    <property type="match status" value="1"/>
</dbReference>
<accession>A0A9D2Q0D0</accession>
<sequence length="659" mass="67908">MPARRIALATLAVLILLLGGGIGAGVWKGGWQAAPKLALDLEGGTQVILQAQSRDGSAIDATAMEQARQIMSQRINAMGVAETEITVQGGTNIVIDVPGQMDQETSAAIRQTAAMSFRPVLGVVAPEAEGDSAASDGGGEAPDGGGEASDAGGSGDDEASTAPADPSQHLFDGALSDDSSLAPSASSTSEGELAHPAWSMDWMTPEVQNELMSADCVDPAAQQESAARAAPDEPMVACAPDGSAKYLLGPEVVAGSAIEGSSVASDVTPTGQPTGYYVVNMSFDDSAAQSFSTMTSALYNGEGATAAFGIVLDGMVISAPEVQEPSPGGEASISGNFSQDQATQLSDQLRFGALPLEFEVASEQQISATLGADQLEMGLVAGLIGLALVVLYAVGQYRLLAAVTTSSLLIMGLLTYGTLTVLSNIPEIGYRLSLAGVVGLIVAIAFTADSFIVYFERVRDEIREGRGIAAAVDHGWDRAKRTILASDSVNVIAAVVLYLLSTGGVRGFAFVLGLTTVLDLVVVFLFTHPVLQALVRTRFFGKGHPWSGLDPARLDRDVPAYAGRGRVRVGEERGRGAGNGRAARNGRGRRGADDAEAAPVREPIAVRRAREAREAQAAAAATGDGAAAPRDGSADAQQPTPAEPDGPTEDTDETEEQGR</sequence>
<dbReference type="InterPro" id="IPR048634">
    <property type="entry name" value="SecD_SecF_C"/>
</dbReference>
<feature type="transmembrane region" description="Helical" evidence="9">
    <location>
        <begin position="434"/>
        <end position="455"/>
    </location>
</feature>
<keyword evidence="6 9" id="KW-1133">Transmembrane helix</keyword>
<feature type="domain" description="SecDF P1 head subdomain" evidence="13">
    <location>
        <begin position="245"/>
        <end position="355"/>
    </location>
</feature>
<feature type="compositionally biased region" description="Acidic residues" evidence="10">
    <location>
        <begin position="646"/>
        <end position="659"/>
    </location>
</feature>
<dbReference type="GO" id="GO:0006605">
    <property type="term" value="P:protein targeting"/>
    <property type="evidence" value="ECO:0007669"/>
    <property type="project" value="UniProtKB-UniRule"/>
</dbReference>
<comment type="caution">
    <text evidence="9">Lacks conserved residue(s) required for the propagation of feature annotation.</text>
</comment>
<dbReference type="PANTHER" id="PTHR30081:SF1">
    <property type="entry name" value="PROTEIN TRANSLOCASE SUBUNIT SECD"/>
    <property type="match status" value="1"/>
</dbReference>
<name>A0A9D2Q0D0_9MICO</name>
<evidence type="ECO:0000259" key="12">
    <source>
        <dbReference type="Pfam" id="PF21760"/>
    </source>
</evidence>
<comment type="subunit">
    <text evidence="9">Forms a complex with SecF. Part of the essential Sec protein translocation apparatus which comprises SecA, SecYEG and auxiliary proteins SecDF. Other proteins may also be involved.</text>
</comment>
<feature type="compositionally biased region" description="Low complexity" evidence="10">
    <location>
        <begin position="615"/>
        <end position="631"/>
    </location>
</feature>
<evidence type="ECO:0000256" key="4">
    <source>
        <dbReference type="ARBA" id="ARBA00022692"/>
    </source>
</evidence>
<dbReference type="Proteomes" id="UP000823854">
    <property type="component" value="Unassembled WGS sequence"/>
</dbReference>
<organism evidence="14 15">
    <name type="scientific">Candidatus Brachybacterium intestinipullorum</name>
    <dbReference type="NCBI Taxonomy" id="2838512"/>
    <lineage>
        <taxon>Bacteria</taxon>
        <taxon>Bacillati</taxon>
        <taxon>Actinomycetota</taxon>
        <taxon>Actinomycetes</taxon>
        <taxon>Micrococcales</taxon>
        <taxon>Dermabacteraceae</taxon>
        <taxon>Brachybacterium</taxon>
    </lineage>
</organism>
<feature type="region of interest" description="Disordered" evidence="10">
    <location>
        <begin position="128"/>
        <end position="193"/>
    </location>
</feature>
<keyword evidence="4 9" id="KW-0812">Transmembrane</keyword>
<evidence type="ECO:0000259" key="13">
    <source>
        <dbReference type="Pfam" id="PF22599"/>
    </source>
</evidence>
<evidence type="ECO:0000313" key="15">
    <source>
        <dbReference type="Proteomes" id="UP000823854"/>
    </source>
</evidence>
<evidence type="ECO:0000256" key="3">
    <source>
        <dbReference type="ARBA" id="ARBA00022475"/>
    </source>
</evidence>